<reference evidence="2 3" key="1">
    <citation type="submission" date="2020-08" db="EMBL/GenBank/DDBJ databases">
        <title>Acidobacteriota in marine sediments use diverse sulfur dissimilation pathways.</title>
        <authorList>
            <person name="Wasmund K."/>
        </authorList>
    </citation>
    <scope>NUCLEOTIDE SEQUENCE [LARGE SCALE GENOMIC DNA]</scope>
    <source>
        <strain evidence="2">MAG AM4</strain>
    </source>
</reference>
<dbReference type="Proteomes" id="UP000648239">
    <property type="component" value="Unassembled WGS sequence"/>
</dbReference>
<dbReference type="CDD" id="cd00093">
    <property type="entry name" value="HTH_XRE"/>
    <property type="match status" value="1"/>
</dbReference>
<organism evidence="2 3">
    <name type="scientific">Candidatus Polarisedimenticola svalbardensis</name>
    <dbReference type="NCBI Taxonomy" id="2886004"/>
    <lineage>
        <taxon>Bacteria</taxon>
        <taxon>Pseudomonadati</taxon>
        <taxon>Acidobacteriota</taxon>
        <taxon>Candidatus Polarisedimenticolia</taxon>
        <taxon>Candidatus Polarisedimenticolales</taxon>
        <taxon>Candidatus Polarisedimenticolaceae</taxon>
        <taxon>Candidatus Polarisedimenticola</taxon>
    </lineage>
</organism>
<dbReference type="SMART" id="SM00530">
    <property type="entry name" value="HTH_XRE"/>
    <property type="match status" value="1"/>
</dbReference>
<evidence type="ECO:0000313" key="3">
    <source>
        <dbReference type="Proteomes" id="UP000648239"/>
    </source>
</evidence>
<dbReference type="SUPFAM" id="SSF47413">
    <property type="entry name" value="lambda repressor-like DNA-binding domains"/>
    <property type="match status" value="1"/>
</dbReference>
<name>A0A8J7C2D9_9BACT</name>
<evidence type="ECO:0000313" key="2">
    <source>
        <dbReference type="EMBL" id="MBD3867486.1"/>
    </source>
</evidence>
<dbReference type="PROSITE" id="PS50943">
    <property type="entry name" value="HTH_CROC1"/>
    <property type="match status" value="1"/>
</dbReference>
<comment type="caution">
    <text evidence="2">The sequence shown here is derived from an EMBL/GenBank/DDBJ whole genome shotgun (WGS) entry which is preliminary data.</text>
</comment>
<sequence>MNLLQLTDDELLGEIGGRLRRYRLQGNITQAELARQAGISLRTLGNIEAGRDVQLGTVIRILRALGRLDSLGAFLPEAGVSPMELLRSRGRPRQRAGGDRSG</sequence>
<dbReference type="EMBL" id="JACXWD010000011">
    <property type="protein sequence ID" value="MBD3867486.1"/>
    <property type="molecule type" value="Genomic_DNA"/>
</dbReference>
<gene>
    <name evidence="2" type="ORF">IFK94_05110</name>
</gene>
<accession>A0A8J7C2D9</accession>
<dbReference type="InterPro" id="IPR001387">
    <property type="entry name" value="Cro/C1-type_HTH"/>
</dbReference>
<dbReference type="AlphaFoldDB" id="A0A8J7C2D9"/>
<proteinExistence type="predicted"/>
<dbReference type="Pfam" id="PF01381">
    <property type="entry name" value="HTH_3"/>
    <property type="match status" value="1"/>
</dbReference>
<feature type="domain" description="HTH cro/C1-type" evidence="1">
    <location>
        <begin position="19"/>
        <end position="71"/>
    </location>
</feature>
<evidence type="ECO:0000259" key="1">
    <source>
        <dbReference type="PROSITE" id="PS50943"/>
    </source>
</evidence>
<dbReference type="Gene3D" id="1.10.260.40">
    <property type="entry name" value="lambda repressor-like DNA-binding domains"/>
    <property type="match status" value="1"/>
</dbReference>
<dbReference type="GO" id="GO:0003677">
    <property type="term" value="F:DNA binding"/>
    <property type="evidence" value="ECO:0007669"/>
    <property type="project" value="InterPro"/>
</dbReference>
<dbReference type="InterPro" id="IPR010982">
    <property type="entry name" value="Lambda_DNA-bd_dom_sf"/>
</dbReference>
<protein>
    <submittedName>
        <fullName evidence="2">Helix-turn-helix transcriptional regulator</fullName>
    </submittedName>
</protein>